<evidence type="ECO:0000313" key="1">
    <source>
        <dbReference type="EMBL" id="AFJ26154.1"/>
    </source>
</evidence>
<dbReference type="GO" id="GO:0008253">
    <property type="term" value="F:5'-nucleotidase activity"/>
    <property type="evidence" value="ECO:0007669"/>
    <property type="project" value="InterPro"/>
</dbReference>
<dbReference type="HOGENOM" id="CLU_045011_8_1_9"/>
<dbReference type="eggNOG" id="COG1011">
    <property type="taxonomic scope" value="Bacteria"/>
</dbReference>
<dbReference type="Gene3D" id="1.10.150.240">
    <property type="entry name" value="Putative phosphatase, domain 2"/>
    <property type="match status" value="1"/>
</dbReference>
<dbReference type="PANTHER" id="PTHR47478:SF1">
    <property type="entry name" value="PYRIMIDINE 5'-NUCLEOTIDASE YJJG"/>
    <property type="match status" value="1"/>
</dbReference>
<dbReference type="NCBIfam" id="TIGR01549">
    <property type="entry name" value="HAD-SF-IA-v1"/>
    <property type="match status" value="1"/>
</dbReference>
<dbReference type="SUPFAM" id="SSF56784">
    <property type="entry name" value="HAD-like"/>
    <property type="match status" value="1"/>
</dbReference>
<dbReference type="PANTHER" id="PTHR47478">
    <property type="match status" value="1"/>
</dbReference>
<name>I1ZM80_STRPA</name>
<keyword evidence="1" id="KW-0378">Hydrolase</keyword>
<dbReference type="InterPro" id="IPR052550">
    <property type="entry name" value="Pyrimidine_5'-ntase_YjjG"/>
</dbReference>
<dbReference type="Proteomes" id="UP000002865">
    <property type="component" value="Chromosome"/>
</dbReference>
<accession>I1ZM80</accession>
<dbReference type="NCBIfam" id="TIGR02254">
    <property type="entry name" value="YjjG_YfnB"/>
    <property type="match status" value="1"/>
</dbReference>
<dbReference type="InterPro" id="IPR011951">
    <property type="entry name" value="HAD-SF_hydro_IA_YjjG/PynA"/>
</dbReference>
<reference evidence="1 2" key="1">
    <citation type="journal article" date="2012" name="PLoS ONE">
        <title>Complete Genome and Transcriptomes of Streptococcus parasanguinis FW213: Phylogenic Relations and Potential Virulence Mechanisms.</title>
        <authorList>
            <person name="Geng J."/>
            <person name="Chiu C.H."/>
            <person name="Tang P."/>
            <person name="Chen Y."/>
            <person name="Shieh H.R."/>
            <person name="Hu S."/>
            <person name="Chen Y.Y."/>
        </authorList>
    </citation>
    <scope>NUCLEOTIDE SEQUENCE [LARGE SCALE GENOMIC DNA]</scope>
    <source>
        <strain evidence="1 2">FW213</strain>
    </source>
</reference>
<dbReference type="Gene3D" id="3.40.50.1000">
    <property type="entry name" value="HAD superfamily/HAD-like"/>
    <property type="match status" value="1"/>
</dbReference>
<dbReference type="InterPro" id="IPR006439">
    <property type="entry name" value="HAD-SF_hydro_IA"/>
</dbReference>
<organism evidence="1 2">
    <name type="scientific">Streptococcus parasanguinis FW213</name>
    <dbReference type="NCBI Taxonomy" id="1114965"/>
    <lineage>
        <taxon>Bacteria</taxon>
        <taxon>Bacillati</taxon>
        <taxon>Bacillota</taxon>
        <taxon>Bacilli</taxon>
        <taxon>Lactobacillales</taxon>
        <taxon>Streptococcaceae</taxon>
        <taxon>Streptococcus</taxon>
    </lineage>
</organism>
<proteinExistence type="predicted"/>
<evidence type="ECO:0000313" key="2">
    <source>
        <dbReference type="Proteomes" id="UP000002865"/>
    </source>
</evidence>
<dbReference type="PATRIC" id="fig|1114965.3.peg.1123"/>
<protein>
    <submittedName>
        <fullName evidence="1">Hydrolase, haloacid dehalogenase-like family</fullName>
    </submittedName>
</protein>
<dbReference type="STRING" id="1114965.Spaf_1168"/>
<dbReference type="SFLD" id="SFLDS00003">
    <property type="entry name" value="Haloacid_Dehalogenase"/>
    <property type="match status" value="1"/>
</dbReference>
<sequence length="245" mass="27453">MSSGLFICRKIEGSFVMAYTFLLFDLDHTLLDFESAEETALTQMLEDMNFPDVQAFKDYYKPMNQGLWKDLEQKKLTKQELVDSRFAIGFAYFGISADGAEMALRYQDYISLQGQSFPGAEDLLARLEKAGYHLYGATNGVTAIQEGRLAHSTIASYFKEVFISEQLHTQKPEPAFFDKVGQLIPGFSKEETLMIGDSLTADIAGGNAAGIDTVWYNPDHKKNTSQVVPTYTVSNYQEIADLLIK</sequence>
<dbReference type="InterPro" id="IPR023198">
    <property type="entry name" value="PGP-like_dom2"/>
</dbReference>
<dbReference type="PaxDb" id="1114965-Spaf_1168"/>
<dbReference type="AlphaFoldDB" id="I1ZM80"/>
<dbReference type="InterPro" id="IPR036412">
    <property type="entry name" value="HAD-like_sf"/>
</dbReference>
<dbReference type="EMBL" id="CP003122">
    <property type="protein sequence ID" value="AFJ26154.1"/>
    <property type="molecule type" value="Genomic_DNA"/>
</dbReference>
<dbReference type="SFLD" id="SFLDG01129">
    <property type="entry name" value="C1.5:_HAD__Beta-PGM__Phosphata"/>
    <property type="match status" value="1"/>
</dbReference>
<dbReference type="InterPro" id="IPR041492">
    <property type="entry name" value="HAD_2"/>
</dbReference>
<gene>
    <name evidence="1" type="ORF">Spaf_1168</name>
</gene>
<dbReference type="KEGG" id="scf:Spaf_1168"/>
<dbReference type="Pfam" id="PF13419">
    <property type="entry name" value="HAD_2"/>
    <property type="match status" value="1"/>
</dbReference>
<dbReference type="InterPro" id="IPR023214">
    <property type="entry name" value="HAD_sf"/>
</dbReference>